<dbReference type="OMA" id="MITGKHM"/>
<dbReference type="InParanoid" id="E0VDU7"/>
<dbReference type="InterPro" id="IPR024548">
    <property type="entry name" value="Cu2_monoox_C"/>
</dbReference>
<dbReference type="Pfam" id="PF03351">
    <property type="entry name" value="DOMON"/>
    <property type="match status" value="1"/>
</dbReference>
<dbReference type="Gene3D" id="2.60.120.230">
    <property type="match status" value="1"/>
</dbReference>
<reference evidence="8" key="3">
    <citation type="submission" date="2021-02" db="UniProtKB">
        <authorList>
            <consortium name="EnsemblMetazoa"/>
        </authorList>
    </citation>
    <scope>IDENTIFICATION</scope>
    <source>
        <strain evidence="8">USDA</strain>
    </source>
</reference>
<dbReference type="InterPro" id="IPR000945">
    <property type="entry name" value="DBH-like"/>
</dbReference>
<dbReference type="FunCoup" id="E0VDU7">
    <property type="interactions" value="19"/>
</dbReference>
<gene>
    <name evidence="8" type="primary">8239306</name>
    <name evidence="7" type="ORF">Phum_PHUM125540</name>
</gene>
<keyword evidence="2" id="KW-1015">Disulfide bond</keyword>
<dbReference type="EMBL" id="AAZO01001476">
    <property type="status" value="NOT_ANNOTATED_CDS"/>
    <property type="molecule type" value="Genomic_DNA"/>
</dbReference>
<dbReference type="GO" id="GO:0042420">
    <property type="term" value="P:dopamine catabolic process"/>
    <property type="evidence" value="ECO:0007669"/>
    <property type="project" value="TreeGrafter"/>
</dbReference>
<evidence type="ECO:0000259" key="6">
    <source>
        <dbReference type="Pfam" id="PF03712"/>
    </source>
</evidence>
<dbReference type="InterPro" id="IPR014784">
    <property type="entry name" value="Cu2_ascorb_mOase-like_C"/>
</dbReference>
<dbReference type="Gene3D" id="2.60.120.310">
    <property type="entry name" value="Copper type II, ascorbate-dependent monooxygenase, N-terminal domain"/>
    <property type="match status" value="1"/>
</dbReference>
<dbReference type="InterPro" id="IPR008977">
    <property type="entry name" value="PHM/PNGase_F_dom_sf"/>
</dbReference>
<protein>
    <recommendedName>
        <fullName evidence="10">DOMON domain-containing protein</fullName>
    </recommendedName>
</protein>
<keyword evidence="9" id="KW-1185">Reference proteome</keyword>
<evidence type="ECO:0000313" key="8">
    <source>
        <dbReference type="EnsemblMetazoa" id="PHUM125540-PA"/>
    </source>
</evidence>
<feature type="domain" description="Copper type II ascorbate-dependent monooxygenase C-terminal" evidence="6">
    <location>
        <begin position="354"/>
        <end position="508"/>
    </location>
</feature>
<accession>E0VDU7</accession>
<dbReference type="InterPro" id="IPR036939">
    <property type="entry name" value="Cu2_ascorb_mOase_N_sf"/>
</dbReference>
<dbReference type="OrthoDB" id="10003276at2759"/>
<evidence type="ECO:0008006" key="10">
    <source>
        <dbReference type="Google" id="ProtNLM"/>
    </source>
</evidence>
<name>E0VDU7_PEDHC</name>
<feature type="domain" description="DOMON" evidence="5">
    <location>
        <begin position="55"/>
        <end position="153"/>
    </location>
</feature>
<evidence type="ECO:0000259" key="5">
    <source>
        <dbReference type="Pfam" id="PF03351"/>
    </source>
</evidence>
<dbReference type="CDD" id="cd09631">
    <property type="entry name" value="DOMON_DOH"/>
    <property type="match status" value="1"/>
</dbReference>
<dbReference type="CTD" id="8239306"/>
<feature type="domain" description="Copper type II ascorbate-dependent monooxygenase N-terminal" evidence="4">
    <location>
        <begin position="217"/>
        <end position="333"/>
    </location>
</feature>
<dbReference type="GO" id="GO:0004500">
    <property type="term" value="F:dopamine beta-monooxygenase activity"/>
    <property type="evidence" value="ECO:0007669"/>
    <property type="project" value="InterPro"/>
</dbReference>
<dbReference type="Proteomes" id="UP000009046">
    <property type="component" value="Unassembled WGS sequence"/>
</dbReference>
<evidence type="ECO:0000259" key="4">
    <source>
        <dbReference type="Pfam" id="PF01082"/>
    </source>
</evidence>
<comment type="similarity">
    <text evidence="1">Belongs to the copper type II ascorbate-dependent monooxygenase family.</text>
</comment>
<evidence type="ECO:0000256" key="1">
    <source>
        <dbReference type="ARBA" id="ARBA00010676"/>
    </source>
</evidence>
<evidence type="ECO:0000313" key="9">
    <source>
        <dbReference type="Proteomes" id="UP000009046"/>
    </source>
</evidence>
<reference evidence="7" key="1">
    <citation type="submission" date="2007-04" db="EMBL/GenBank/DDBJ databases">
        <title>Annotation of Pediculus humanus corporis strain USDA.</title>
        <authorList>
            <person name="Kirkness E."/>
            <person name="Hannick L."/>
            <person name="Hass B."/>
            <person name="Bruggner R."/>
            <person name="Lawson D."/>
            <person name="Bidwell S."/>
            <person name="Joardar V."/>
            <person name="Caler E."/>
            <person name="Walenz B."/>
            <person name="Inman J."/>
            <person name="Schobel S."/>
            <person name="Galinsky K."/>
            <person name="Amedeo P."/>
            <person name="Strausberg R."/>
        </authorList>
    </citation>
    <scope>NUCLEOTIDE SEQUENCE</scope>
    <source>
        <strain evidence="7">USDA</strain>
    </source>
</reference>
<dbReference type="InterPro" id="IPR000323">
    <property type="entry name" value="Cu2_ascorb_mOase_N"/>
</dbReference>
<dbReference type="GO" id="GO:0005615">
    <property type="term" value="C:extracellular space"/>
    <property type="evidence" value="ECO:0007669"/>
    <property type="project" value="TreeGrafter"/>
</dbReference>
<dbReference type="HOGENOM" id="CLU_017939_0_0_1"/>
<dbReference type="VEuPathDB" id="VectorBase:PHUM125540"/>
<dbReference type="GO" id="GO:0006589">
    <property type="term" value="P:octopamine biosynthetic process"/>
    <property type="evidence" value="ECO:0007669"/>
    <property type="project" value="TreeGrafter"/>
</dbReference>
<reference evidence="7" key="2">
    <citation type="submission" date="2007-04" db="EMBL/GenBank/DDBJ databases">
        <title>The genome of the human body louse.</title>
        <authorList>
            <consortium name="The Human Body Louse Genome Consortium"/>
            <person name="Kirkness E."/>
            <person name="Walenz B."/>
            <person name="Hass B."/>
            <person name="Bruggner R."/>
            <person name="Strausberg R."/>
        </authorList>
    </citation>
    <scope>NUCLEOTIDE SEQUENCE</scope>
    <source>
        <strain evidence="7">USDA</strain>
    </source>
</reference>
<dbReference type="Pfam" id="PF03712">
    <property type="entry name" value="Cu2_monoox_C"/>
    <property type="match status" value="1"/>
</dbReference>
<organism>
    <name type="scientific">Pediculus humanus subsp. corporis</name>
    <name type="common">Body louse</name>
    <dbReference type="NCBI Taxonomy" id="121224"/>
    <lineage>
        <taxon>Eukaryota</taxon>
        <taxon>Metazoa</taxon>
        <taxon>Ecdysozoa</taxon>
        <taxon>Arthropoda</taxon>
        <taxon>Hexapoda</taxon>
        <taxon>Insecta</taxon>
        <taxon>Pterygota</taxon>
        <taxon>Neoptera</taxon>
        <taxon>Paraneoptera</taxon>
        <taxon>Psocodea</taxon>
        <taxon>Troctomorpha</taxon>
        <taxon>Phthiraptera</taxon>
        <taxon>Anoplura</taxon>
        <taxon>Pediculidae</taxon>
        <taxon>Pediculus</taxon>
    </lineage>
</organism>
<dbReference type="PANTHER" id="PTHR10157:SF23">
    <property type="entry name" value="MOXD1 HOMOLOG 1"/>
    <property type="match status" value="1"/>
</dbReference>
<keyword evidence="3" id="KW-0325">Glycoprotein</keyword>
<dbReference type="STRING" id="121224.E0VDU7"/>
<dbReference type="eggNOG" id="KOG3568">
    <property type="taxonomic scope" value="Eukaryota"/>
</dbReference>
<dbReference type="GeneID" id="8239306"/>
<dbReference type="RefSeq" id="XP_002424291.1">
    <property type="nucleotide sequence ID" value="XM_002424246.1"/>
</dbReference>
<dbReference type="SUPFAM" id="SSF49742">
    <property type="entry name" value="PHM/PNGase F"/>
    <property type="match status" value="2"/>
</dbReference>
<evidence type="ECO:0000256" key="3">
    <source>
        <dbReference type="ARBA" id="ARBA00023180"/>
    </source>
</evidence>
<evidence type="ECO:0000256" key="2">
    <source>
        <dbReference type="ARBA" id="ARBA00023157"/>
    </source>
</evidence>
<proteinExistence type="inferred from homology"/>
<dbReference type="AlphaFoldDB" id="E0VDU7"/>
<dbReference type="EMBL" id="DS235088">
    <property type="protein sequence ID" value="EEB11553.1"/>
    <property type="molecule type" value="Genomic_DNA"/>
</dbReference>
<dbReference type="GO" id="GO:0005507">
    <property type="term" value="F:copper ion binding"/>
    <property type="evidence" value="ECO:0007669"/>
    <property type="project" value="InterPro"/>
</dbReference>
<dbReference type="Pfam" id="PF01082">
    <property type="entry name" value="Cu2_monooxygen"/>
    <property type="match status" value="1"/>
</dbReference>
<dbReference type="KEGG" id="phu:Phum_PHUM125540"/>
<dbReference type="EnsemblMetazoa" id="PHUM125540-RA">
    <property type="protein sequence ID" value="PHUM125540-PA"/>
    <property type="gene ID" value="PHUM125540"/>
</dbReference>
<evidence type="ECO:0000313" key="7">
    <source>
        <dbReference type="EMBL" id="EEB11553.1"/>
    </source>
</evidence>
<dbReference type="InterPro" id="IPR045266">
    <property type="entry name" value="DOH_DOMON"/>
</dbReference>
<dbReference type="FunFam" id="2.60.120.230:FF:000001">
    <property type="entry name" value="Monooxygenase, DBH-like 1"/>
    <property type="match status" value="1"/>
</dbReference>
<dbReference type="GO" id="GO:0030667">
    <property type="term" value="C:secretory granule membrane"/>
    <property type="evidence" value="ECO:0007669"/>
    <property type="project" value="TreeGrafter"/>
</dbReference>
<sequence>MELGRYLERIQKNFKQAYKSCHDKKKERDLSSYSFKTIKWTHSIWLGEPVRSPRLFWNPKENSIEFKIEANTIGCILIQFNDNDFIILWIDDTSGKPHIEDCHLGNDSKILFRDEEENYKLLGGYQNLTHTQISFERKWNTCDVNDTVLGSDTVLVGWSIYPNDEFDKNISKLYTEEEEGGGGGGDVFDGVFKGEKFILLQSPSQLDIPKGHNVHKWDILMRNVVISNKTTTRYWCKVFRTPSLPKKSHIIAYEPMILSNYTQLIHHMFLYECEAPPGFLDSYSSSNQNGYPCYGSEMPEDWEKCITPVHHIGLPIGPRQSYFMLEIHYKDPGTTSVIDNSGFRIYYTEDLRPFDAGVMMTGVKVTPLHLVPPQQNEYKSIGLCNDVCTNKLFPLMGIKVVSVLLHSHVPTSSMRLRHIRGDNEINNIVENNKYQYEYQVNQRLKKEVTVFPSDHLITECDYITTNMESPEFGKKFSREEMCSSFVTYYPKTNLSSCHSMIPVRYFFKTIGIKSFYNVTMDDIEKYIMKISSNKIYKFSMLSPYLGGYNSELNNFSTLLKMFSDENSLLKLKINEPNEFKGKNLSAYIESLPWNDTSFTKSFENSLAKGLQIVFCRIRNNKLAIVSTEYRKFSKI</sequence>
<dbReference type="GO" id="GO:0042421">
    <property type="term" value="P:norepinephrine biosynthetic process"/>
    <property type="evidence" value="ECO:0007669"/>
    <property type="project" value="TreeGrafter"/>
</dbReference>
<dbReference type="PANTHER" id="PTHR10157">
    <property type="entry name" value="DOPAMINE BETA HYDROXYLASE RELATED"/>
    <property type="match status" value="1"/>
</dbReference>
<dbReference type="InterPro" id="IPR005018">
    <property type="entry name" value="DOMON_domain"/>
</dbReference>